<name>A0A1G2KQV6_9BACT</name>
<dbReference type="AlphaFoldDB" id="A0A1G2KQV6"/>
<gene>
    <name evidence="1" type="ORF">A3C11_01460</name>
</gene>
<protein>
    <submittedName>
        <fullName evidence="1">Uncharacterized protein</fullName>
    </submittedName>
</protein>
<evidence type="ECO:0000313" key="1">
    <source>
        <dbReference type="EMBL" id="OHA01806.1"/>
    </source>
</evidence>
<reference evidence="1 2" key="1">
    <citation type="journal article" date="2016" name="Nat. Commun.">
        <title>Thousands of microbial genomes shed light on interconnected biogeochemical processes in an aquifer system.</title>
        <authorList>
            <person name="Anantharaman K."/>
            <person name="Brown C.T."/>
            <person name="Hug L.A."/>
            <person name="Sharon I."/>
            <person name="Castelle C.J."/>
            <person name="Probst A.J."/>
            <person name="Thomas B.C."/>
            <person name="Singh A."/>
            <person name="Wilkins M.J."/>
            <person name="Karaoz U."/>
            <person name="Brodie E.L."/>
            <person name="Williams K.H."/>
            <person name="Hubbard S.S."/>
            <person name="Banfield J.F."/>
        </authorList>
    </citation>
    <scope>NUCLEOTIDE SEQUENCE [LARGE SCALE GENOMIC DNA]</scope>
</reference>
<dbReference type="STRING" id="1802271.A3C11_01460"/>
<comment type="caution">
    <text evidence="1">The sequence shown here is derived from an EMBL/GenBank/DDBJ whole genome shotgun (WGS) entry which is preliminary data.</text>
</comment>
<dbReference type="EMBL" id="MHQJ01000007">
    <property type="protein sequence ID" value="OHA01806.1"/>
    <property type="molecule type" value="Genomic_DNA"/>
</dbReference>
<proteinExistence type="predicted"/>
<dbReference type="Proteomes" id="UP000177362">
    <property type="component" value="Unassembled WGS sequence"/>
</dbReference>
<evidence type="ECO:0000313" key="2">
    <source>
        <dbReference type="Proteomes" id="UP000177362"/>
    </source>
</evidence>
<organism evidence="1 2">
    <name type="scientific">Candidatus Sungbacteria bacterium RIFCSPHIGHO2_02_FULL_49_12</name>
    <dbReference type="NCBI Taxonomy" id="1802271"/>
    <lineage>
        <taxon>Bacteria</taxon>
        <taxon>Candidatus Sungiibacteriota</taxon>
    </lineage>
</organism>
<accession>A0A1G2KQV6</accession>
<sequence length="107" mass="11956">MDDTKIKQVLESNLIEELGLVSLPEDQKLRLIDSLTELVGARTMARVAEALSDTDGEQFAKMVETSAPEEGVAWLQARGIKFDEILIEEIGLLKQELRDRAQKIDGM</sequence>